<sequence length="898" mass="98482">MGVIRMIKMFGWENKMSQLIDEKREVELTWLWWSKIYGLCTMNFQFRIPVTELLDEFYEDAQGSLVDIDNNSDDVGFRSATFSWAQQESNVALTPSKRRYRLHIDDELLFKRGCINLIVGSTGQWRLLCLVSQTEATSGSGKTSLLMALLGEMHFLPSGPRAWFNLPRAGGVAYAAQESWVMNATIKVRPVILEEVLAALDVHTAKWIVDKCFVGDLIQGRTVLLVTHNVSMVAPISKFVVSLGSDGQILSQGTILDALAKNSELQLEVALEKVAEQKAEEEIDGQEAEETRKEAQGKLILEEESGEGHISWESGEWCLILKMYLVALGGRHWIFFWTAFTTATFFECAIEVLQPWLLGVWATQYTLHPAEDVNIAFYLMSYVGLVVLMLVVFCAAQATLTLGAIRASTFLHKKLIEAILGTTLRQDVSAVDTTIPDLFSHVFELGVILIVDFLAIMFYTPVVGLFGLVIVAVGACVGDVYMKSQLAVKREMSKAKAPVMAHFGASIEGITSIRAYGAQESVLLKSLAKVDDYSRASRVFNDLARWIAVRVEALGGIFAAVLGAYFVYGPDTGISTSNSAFTLTLAVVFGRIVLNFVQILNMFEVNGNSLERLLEYIVIEQEPKPNALGVPPAHWPSSGALRVEKLSARYALDGPRVLHNLSFTLNSGERIGVVGRTGSGKSSLTLALLRCIPTQGNVWYDGLDTAELNLESVRGGVTIIPQVPELLSGTLRRNLDPFDQFDDAVLNGALRDAGLFALQGTDDESRLTLDSAIARGGNNLSVGQRQIVALARAMVRDSKVLILDEATSAIDYKTDAVIQASLRTQLAKDVTVITVAHRLQTIMDSDRIMVLDAGNIVEFDAPSALLQKSQSEGEGKGYLRALVDESGDREALYSAAGL</sequence>
<keyword evidence="13" id="KW-1185">Reference proteome</keyword>
<dbReference type="EMBL" id="JABCKV010000061">
    <property type="protein sequence ID" value="KAG5644694.1"/>
    <property type="molecule type" value="Genomic_DNA"/>
</dbReference>
<feature type="coiled-coil region" evidence="8">
    <location>
        <begin position="260"/>
        <end position="298"/>
    </location>
</feature>
<evidence type="ECO:0000313" key="12">
    <source>
        <dbReference type="EMBL" id="KAG5644694.1"/>
    </source>
</evidence>
<dbReference type="InterPro" id="IPR003439">
    <property type="entry name" value="ABC_transporter-like_ATP-bd"/>
</dbReference>
<dbReference type="InterPro" id="IPR027417">
    <property type="entry name" value="P-loop_NTPase"/>
</dbReference>
<protein>
    <recommendedName>
        <fullName evidence="14">ABC transporter</fullName>
    </recommendedName>
</protein>
<dbReference type="CDD" id="cd18604">
    <property type="entry name" value="ABC_6TM_VMR1_D2_like"/>
    <property type="match status" value="1"/>
</dbReference>
<feature type="transmembrane region" description="Helical" evidence="9">
    <location>
        <begin position="547"/>
        <end position="568"/>
    </location>
</feature>
<dbReference type="InterPro" id="IPR011527">
    <property type="entry name" value="ABC1_TM_dom"/>
</dbReference>
<dbReference type="Proteomes" id="UP000775547">
    <property type="component" value="Unassembled WGS sequence"/>
</dbReference>
<dbReference type="OrthoDB" id="6500128at2759"/>
<evidence type="ECO:0008006" key="14">
    <source>
        <dbReference type="Google" id="ProtNLM"/>
    </source>
</evidence>
<keyword evidence="7 9" id="KW-0472">Membrane</keyword>
<evidence type="ECO:0000256" key="3">
    <source>
        <dbReference type="ARBA" id="ARBA00022692"/>
    </source>
</evidence>
<evidence type="ECO:0000313" key="13">
    <source>
        <dbReference type="Proteomes" id="UP000775547"/>
    </source>
</evidence>
<gene>
    <name evidence="12" type="ORF">DXG03_007917</name>
</gene>
<evidence type="ECO:0000256" key="6">
    <source>
        <dbReference type="ARBA" id="ARBA00022989"/>
    </source>
</evidence>
<dbReference type="InterPro" id="IPR003593">
    <property type="entry name" value="AAA+_ATPase"/>
</dbReference>
<keyword evidence="5" id="KW-0067">ATP-binding</keyword>
<dbReference type="CDD" id="cd03244">
    <property type="entry name" value="ABCC_MRP_domain2"/>
    <property type="match status" value="1"/>
</dbReference>
<evidence type="ECO:0000256" key="1">
    <source>
        <dbReference type="ARBA" id="ARBA00004141"/>
    </source>
</evidence>
<dbReference type="InterPro" id="IPR036640">
    <property type="entry name" value="ABC1_TM_sf"/>
</dbReference>
<dbReference type="PROSITE" id="PS50893">
    <property type="entry name" value="ABC_TRANSPORTER_2"/>
    <property type="match status" value="1"/>
</dbReference>
<evidence type="ECO:0000256" key="7">
    <source>
        <dbReference type="ARBA" id="ARBA00023136"/>
    </source>
</evidence>
<comment type="caution">
    <text evidence="12">The sequence shown here is derived from an EMBL/GenBank/DDBJ whole genome shotgun (WGS) entry which is preliminary data.</text>
</comment>
<dbReference type="PANTHER" id="PTHR24223">
    <property type="entry name" value="ATP-BINDING CASSETTE SUB-FAMILY C"/>
    <property type="match status" value="1"/>
</dbReference>
<dbReference type="GO" id="GO:0140359">
    <property type="term" value="F:ABC-type transporter activity"/>
    <property type="evidence" value="ECO:0007669"/>
    <property type="project" value="InterPro"/>
</dbReference>
<feature type="transmembrane region" description="Helical" evidence="9">
    <location>
        <begin position="377"/>
        <end position="405"/>
    </location>
</feature>
<name>A0A9P7G6D6_9AGAR</name>
<dbReference type="SUPFAM" id="SSF90123">
    <property type="entry name" value="ABC transporter transmembrane region"/>
    <property type="match status" value="1"/>
</dbReference>
<keyword evidence="4" id="KW-0547">Nucleotide-binding</keyword>
<accession>A0A9P7G6D6</accession>
<feature type="transmembrane region" description="Helical" evidence="9">
    <location>
        <begin position="580"/>
        <end position="603"/>
    </location>
</feature>
<dbReference type="SUPFAM" id="SSF52540">
    <property type="entry name" value="P-loop containing nucleoside triphosphate hydrolases"/>
    <property type="match status" value="2"/>
</dbReference>
<organism evidence="12 13">
    <name type="scientific">Asterophora parasitica</name>
    <dbReference type="NCBI Taxonomy" id="117018"/>
    <lineage>
        <taxon>Eukaryota</taxon>
        <taxon>Fungi</taxon>
        <taxon>Dikarya</taxon>
        <taxon>Basidiomycota</taxon>
        <taxon>Agaricomycotina</taxon>
        <taxon>Agaricomycetes</taxon>
        <taxon>Agaricomycetidae</taxon>
        <taxon>Agaricales</taxon>
        <taxon>Tricholomatineae</taxon>
        <taxon>Lyophyllaceae</taxon>
        <taxon>Asterophora</taxon>
    </lineage>
</organism>
<evidence type="ECO:0000259" key="10">
    <source>
        <dbReference type="PROSITE" id="PS50893"/>
    </source>
</evidence>
<evidence type="ECO:0000256" key="5">
    <source>
        <dbReference type="ARBA" id="ARBA00022840"/>
    </source>
</evidence>
<feature type="transmembrane region" description="Helical" evidence="9">
    <location>
        <begin position="333"/>
        <end position="357"/>
    </location>
</feature>
<dbReference type="GO" id="GO:0016887">
    <property type="term" value="F:ATP hydrolysis activity"/>
    <property type="evidence" value="ECO:0007669"/>
    <property type="project" value="InterPro"/>
</dbReference>
<keyword evidence="2" id="KW-0813">Transport</keyword>
<evidence type="ECO:0000256" key="9">
    <source>
        <dbReference type="SAM" id="Phobius"/>
    </source>
</evidence>
<dbReference type="PROSITE" id="PS50929">
    <property type="entry name" value="ABC_TM1F"/>
    <property type="match status" value="1"/>
</dbReference>
<keyword evidence="6 9" id="KW-1133">Transmembrane helix</keyword>
<proteinExistence type="predicted"/>
<dbReference type="FunFam" id="3.40.50.300:FF:000838">
    <property type="entry name" value="ABC multidrug transporter (Eurofung)"/>
    <property type="match status" value="1"/>
</dbReference>
<comment type="subcellular location">
    <subcellularLocation>
        <location evidence="1">Membrane</location>
        <topology evidence="1">Multi-pass membrane protein</topology>
    </subcellularLocation>
</comment>
<keyword evidence="8" id="KW-0175">Coiled coil</keyword>
<dbReference type="Pfam" id="PF00005">
    <property type="entry name" value="ABC_tran"/>
    <property type="match status" value="1"/>
</dbReference>
<keyword evidence="3 9" id="KW-0812">Transmembrane</keyword>
<dbReference type="GO" id="GO:0016020">
    <property type="term" value="C:membrane"/>
    <property type="evidence" value="ECO:0007669"/>
    <property type="project" value="UniProtKB-SubCell"/>
</dbReference>
<evidence type="ECO:0000256" key="8">
    <source>
        <dbReference type="SAM" id="Coils"/>
    </source>
</evidence>
<dbReference type="Gene3D" id="3.40.50.300">
    <property type="entry name" value="P-loop containing nucleotide triphosphate hydrolases"/>
    <property type="match status" value="2"/>
</dbReference>
<evidence type="ECO:0000256" key="4">
    <source>
        <dbReference type="ARBA" id="ARBA00022741"/>
    </source>
</evidence>
<reference evidence="12" key="2">
    <citation type="submission" date="2021-10" db="EMBL/GenBank/DDBJ databases">
        <title>Phylogenomics reveals ancestral predisposition of the termite-cultivated fungus Termitomyces towards a domesticated lifestyle.</title>
        <authorList>
            <person name="Auxier B."/>
            <person name="Grum-Grzhimaylo A."/>
            <person name="Cardenas M.E."/>
            <person name="Lodge J.D."/>
            <person name="Laessoe T."/>
            <person name="Pedersen O."/>
            <person name="Smith M.E."/>
            <person name="Kuyper T.W."/>
            <person name="Franco-Molano E.A."/>
            <person name="Baroni T.J."/>
            <person name="Aanen D.K."/>
        </authorList>
    </citation>
    <scope>NUCLEOTIDE SEQUENCE</scope>
    <source>
        <strain evidence="12">AP01</strain>
        <tissue evidence="12">Mycelium</tissue>
    </source>
</reference>
<feature type="domain" description="ABC transporter" evidence="10">
    <location>
        <begin position="641"/>
        <end position="878"/>
    </location>
</feature>
<dbReference type="Pfam" id="PF00664">
    <property type="entry name" value="ABC_membrane"/>
    <property type="match status" value="1"/>
</dbReference>
<dbReference type="SMART" id="SM00382">
    <property type="entry name" value="AAA"/>
    <property type="match status" value="1"/>
</dbReference>
<evidence type="ECO:0000259" key="11">
    <source>
        <dbReference type="PROSITE" id="PS50929"/>
    </source>
</evidence>
<evidence type="ECO:0000256" key="2">
    <source>
        <dbReference type="ARBA" id="ARBA00022448"/>
    </source>
</evidence>
<dbReference type="PANTHER" id="PTHR24223:SF356">
    <property type="entry name" value="ATP-BINDING CASSETTE TRANSPORTER ABC4"/>
    <property type="match status" value="1"/>
</dbReference>
<dbReference type="GO" id="GO:0005524">
    <property type="term" value="F:ATP binding"/>
    <property type="evidence" value="ECO:0007669"/>
    <property type="project" value="UniProtKB-KW"/>
</dbReference>
<dbReference type="Gene3D" id="1.20.1560.10">
    <property type="entry name" value="ABC transporter type 1, transmembrane domain"/>
    <property type="match status" value="1"/>
</dbReference>
<dbReference type="AlphaFoldDB" id="A0A9P7G6D6"/>
<reference evidence="12" key="1">
    <citation type="submission" date="2020-07" db="EMBL/GenBank/DDBJ databases">
        <authorList>
            <person name="Nieuwenhuis M."/>
            <person name="Van De Peppel L.J.J."/>
        </authorList>
    </citation>
    <scope>NUCLEOTIDE SEQUENCE</scope>
    <source>
        <strain evidence="12">AP01</strain>
        <tissue evidence="12">Mycelium</tissue>
    </source>
</reference>
<dbReference type="InterPro" id="IPR050173">
    <property type="entry name" value="ABC_transporter_C-like"/>
</dbReference>
<feature type="domain" description="ABC transmembrane type-1" evidence="11">
    <location>
        <begin position="343"/>
        <end position="604"/>
    </location>
</feature>